<dbReference type="InterPro" id="IPR036390">
    <property type="entry name" value="WH_DNA-bd_sf"/>
</dbReference>
<comment type="caution">
    <text evidence="6">The sequence shown here is derived from an EMBL/GenBank/DDBJ whole genome shotgun (WGS) entry which is preliminary data.</text>
</comment>
<gene>
    <name evidence="6" type="ORF">DES53_101445</name>
</gene>
<dbReference type="InterPro" id="IPR036388">
    <property type="entry name" value="WH-like_DNA-bd_sf"/>
</dbReference>
<dbReference type="Gene3D" id="1.10.10.10">
    <property type="entry name" value="Winged helix-like DNA-binding domain superfamily/Winged helix DNA-binding domain"/>
    <property type="match status" value="1"/>
</dbReference>
<reference evidence="6 7" key="1">
    <citation type="submission" date="2018-06" db="EMBL/GenBank/DDBJ databases">
        <title>Genomic Encyclopedia of Type Strains, Phase IV (KMG-IV): sequencing the most valuable type-strain genomes for metagenomic binning, comparative biology and taxonomic classification.</title>
        <authorList>
            <person name="Goeker M."/>
        </authorList>
    </citation>
    <scope>NUCLEOTIDE SEQUENCE [LARGE SCALE GENOMIC DNA]</scope>
    <source>
        <strain evidence="6 7">DSM 25532</strain>
    </source>
</reference>
<dbReference type="Gene3D" id="3.40.190.290">
    <property type="match status" value="1"/>
</dbReference>
<dbReference type="FunFam" id="1.10.10.10:FF:000001">
    <property type="entry name" value="LysR family transcriptional regulator"/>
    <property type="match status" value="1"/>
</dbReference>
<protein>
    <submittedName>
        <fullName evidence="6">DNA-binding transcriptional LysR family regulator</fullName>
    </submittedName>
</protein>
<dbReference type="PRINTS" id="PR00039">
    <property type="entry name" value="HTHLYSR"/>
</dbReference>
<dbReference type="InterPro" id="IPR005119">
    <property type="entry name" value="LysR_subst-bd"/>
</dbReference>
<dbReference type="Pfam" id="PF03466">
    <property type="entry name" value="LysR_substrate"/>
    <property type="match status" value="1"/>
</dbReference>
<evidence type="ECO:0000256" key="1">
    <source>
        <dbReference type="ARBA" id="ARBA00009437"/>
    </source>
</evidence>
<proteinExistence type="inferred from homology"/>
<keyword evidence="2" id="KW-0805">Transcription regulation</keyword>
<dbReference type="SUPFAM" id="SSF53850">
    <property type="entry name" value="Periplasmic binding protein-like II"/>
    <property type="match status" value="1"/>
</dbReference>
<evidence type="ECO:0000256" key="2">
    <source>
        <dbReference type="ARBA" id="ARBA00023015"/>
    </source>
</evidence>
<dbReference type="Proteomes" id="UP000253426">
    <property type="component" value="Unassembled WGS sequence"/>
</dbReference>
<organism evidence="6 7">
    <name type="scientific">Roseimicrobium gellanilyticum</name>
    <dbReference type="NCBI Taxonomy" id="748857"/>
    <lineage>
        <taxon>Bacteria</taxon>
        <taxon>Pseudomonadati</taxon>
        <taxon>Verrucomicrobiota</taxon>
        <taxon>Verrucomicrobiia</taxon>
        <taxon>Verrucomicrobiales</taxon>
        <taxon>Verrucomicrobiaceae</taxon>
        <taxon>Roseimicrobium</taxon>
    </lineage>
</organism>
<dbReference type="AlphaFoldDB" id="A0A366HWH7"/>
<dbReference type="GO" id="GO:0003700">
    <property type="term" value="F:DNA-binding transcription factor activity"/>
    <property type="evidence" value="ECO:0007669"/>
    <property type="project" value="InterPro"/>
</dbReference>
<keyword evidence="3 6" id="KW-0238">DNA-binding</keyword>
<dbReference type="SUPFAM" id="SSF46785">
    <property type="entry name" value="Winged helix' DNA-binding domain"/>
    <property type="match status" value="1"/>
</dbReference>
<dbReference type="PROSITE" id="PS50931">
    <property type="entry name" value="HTH_LYSR"/>
    <property type="match status" value="1"/>
</dbReference>
<evidence type="ECO:0000313" key="6">
    <source>
        <dbReference type="EMBL" id="RBP47648.1"/>
    </source>
</evidence>
<evidence type="ECO:0000256" key="3">
    <source>
        <dbReference type="ARBA" id="ARBA00023125"/>
    </source>
</evidence>
<dbReference type="RefSeq" id="WP_113956565.1">
    <property type="nucleotide sequence ID" value="NZ_QNRR01000001.1"/>
</dbReference>
<evidence type="ECO:0000259" key="5">
    <source>
        <dbReference type="PROSITE" id="PS50931"/>
    </source>
</evidence>
<dbReference type="EMBL" id="QNRR01000001">
    <property type="protein sequence ID" value="RBP47648.1"/>
    <property type="molecule type" value="Genomic_DNA"/>
</dbReference>
<keyword evidence="7" id="KW-1185">Reference proteome</keyword>
<evidence type="ECO:0000313" key="7">
    <source>
        <dbReference type="Proteomes" id="UP000253426"/>
    </source>
</evidence>
<dbReference type="Pfam" id="PF00126">
    <property type="entry name" value="HTH_1"/>
    <property type="match status" value="1"/>
</dbReference>
<feature type="domain" description="HTH lysR-type" evidence="5">
    <location>
        <begin position="6"/>
        <end position="63"/>
    </location>
</feature>
<dbReference type="GO" id="GO:0000976">
    <property type="term" value="F:transcription cis-regulatory region binding"/>
    <property type="evidence" value="ECO:0007669"/>
    <property type="project" value="TreeGrafter"/>
</dbReference>
<dbReference type="OrthoDB" id="63123at2"/>
<evidence type="ECO:0000256" key="4">
    <source>
        <dbReference type="ARBA" id="ARBA00023163"/>
    </source>
</evidence>
<dbReference type="PANTHER" id="PTHR30126:SF40">
    <property type="entry name" value="HTH-TYPE TRANSCRIPTIONAL REGULATOR GLTR"/>
    <property type="match status" value="1"/>
</dbReference>
<dbReference type="CDD" id="cd05466">
    <property type="entry name" value="PBP2_LTTR_substrate"/>
    <property type="match status" value="1"/>
</dbReference>
<dbReference type="PANTHER" id="PTHR30126">
    <property type="entry name" value="HTH-TYPE TRANSCRIPTIONAL REGULATOR"/>
    <property type="match status" value="1"/>
</dbReference>
<keyword evidence="4" id="KW-0804">Transcription</keyword>
<name>A0A366HWH7_9BACT</name>
<dbReference type="InterPro" id="IPR000847">
    <property type="entry name" value="LysR_HTH_N"/>
</dbReference>
<accession>A0A366HWH7</accession>
<comment type="similarity">
    <text evidence="1">Belongs to the LysR transcriptional regulatory family.</text>
</comment>
<sequence>MDQPLLDSRQLRAFTVLAREGSFTQAGRSLHLTQSAISHAIRALEQDLGCQLFHRQGKRVLLTHHGRELLRHADAIQNQMAQARSNLGALDQNPRGHLRIGCTPAASQFILPTVLREFKDSFPLFSISVSPGETPETLERLENGALDIAICLRPRDTSRLTCHALFEDELVFLTSPLHAWHQQPPKPKDLANETYIISSRNSSTFQLINEYFLKLGARPRSFIELGSTEAIKELVKLGLGVAMVAPWVTRQEIRSGELLALPLLRGKIKRQWVVAHLKNKAVTLAEQTFLALCEAVGNDLELKPAAPTAAQTKRNGRASR</sequence>